<protein>
    <recommendedName>
        <fullName evidence="5">Trp biosynthesis-associated membrane protein</fullName>
    </recommendedName>
</protein>
<evidence type="ECO:0000313" key="4">
    <source>
        <dbReference type="Proteomes" id="UP001321486"/>
    </source>
</evidence>
<dbReference type="Pfam" id="PF09534">
    <property type="entry name" value="Trp_oprn_chp"/>
    <property type="match status" value="1"/>
</dbReference>
<feature type="transmembrane region" description="Helical" evidence="2">
    <location>
        <begin position="52"/>
        <end position="71"/>
    </location>
</feature>
<feature type="region of interest" description="Disordered" evidence="1">
    <location>
        <begin position="181"/>
        <end position="235"/>
    </location>
</feature>
<dbReference type="EMBL" id="AP027732">
    <property type="protein sequence ID" value="BDZ50647.1"/>
    <property type="molecule type" value="Genomic_DNA"/>
</dbReference>
<evidence type="ECO:0000313" key="3">
    <source>
        <dbReference type="EMBL" id="BDZ50647.1"/>
    </source>
</evidence>
<name>A0ABN6XZX9_9MICO</name>
<dbReference type="Proteomes" id="UP001321486">
    <property type="component" value="Chromosome"/>
</dbReference>
<evidence type="ECO:0000256" key="2">
    <source>
        <dbReference type="SAM" id="Phobius"/>
    </source>
</evidence>
<dbReference type="RefSeq" id="WP_286343608.1">
    <property type="nucleotide sequence ID" value="NZ_AP027732.1"/>
</dbReference>
<organism evidence="3 4">
    <name type="scientific">Frondihabitans sucicola</name>
    <dbReference type="NCBI Taxonomy" id="1268041"/>
    <lineage>
        <taxon>Bacteria</taxon>
        <taxon>Bacillati</taxon>
        <taxon>Actinomycetota</taxon>
        <taxon>Actinomycetes</taxon>
        <taxon>Micrococcales</taxon>
        <taxon>Microbacteriaceae</taxon>
        <taxon>Frondihabitans</taxon>
    </lineage>
</organism>
<accession>A0ABN6XZX9</accession>
<keyword evidence="2" id="KW-1133">Transmembrane helix</keyword>
<proteinExistence type="predicted"/>
<feature type="transmembrane region" description="Helical" evidence="2">
    <location>
        <begin position="133"/>
        <end position="155"/>
    </location>
</feature>
<feature type="compositionally biased region" description="Basic and acidic residues" evidence="1">
    <location>
        <begin position="226"/>
        <end position="235"/>
    </location>
</feature>
<reference evidence="4" key="1">
    <citation type="journal article" date="2019" name="Int. J. Syst. Evol. Microbiol.">
        <title>The Global Catalogue of Microorganisms (GCM) 10K type strain sequencing project: providing services to taxonomists for standard genome sequencing and annotation.</title>
        <authorList>
            <consortium name="The Broad Institute Genomics Platform"/>
            <consortium name="The Broad Institute Genome Sequencing Center for Infectious Disease"/>
            <person name="Wu L."/>
            <person name="Ma J."/>
        </authorList>
    </citation>
    <scope>NUCLEOTIDE SEQUENCE [LARGE SCALE GENOMIC DNA]</scope>
    <source>
        <strain evidence="4">NBRC 108728</strain>
    </source>
</reference>
<keyword evidence="2" id="KW-0472">Membrane</keyword>
<sequence length="235" mass="23925">MSPRAIKLLSILGGLALAGIGLLTYTQTWIQIHASSPQGGTVSVAAAGSQAAPALSALSFAGLALFGAITIAGPVFRVILGALAFVLGGSIVLSAVLAVSDPIGSSATAITKVTGVDGKESVKGIVLTHSLTAWPWVSLVAGVALAVLGVFVIVTSKRWPASTRRYQAIRVVDPNAPADPVATWDTLTTGIDPTEVDPEPTRATERGGASPDDVPTEADQGLSRAAEAREPDDNR</sequence>
<keyword evidence="4" id="KW-1185">Reference proteome</keyword>
<dbReference type="InterPro" id="IPR019051">
    <property type="entry name" value="Trp_biosyn_TM_oprn/chp"/>
</dbReference>
<evidence type="ECO:0000256" key="1">
    <source>
        <dbReference type="SAM" id="MobiDB-lite"/>
    </source>
</evidence>
<gene>
    <name evidence="3" type="ORF">GCM10025867_28880</name>
</gene>
<feature type="transmembrane region" description="Helical" evidence="2">
    <location>
        <begin position="78"/>
        <end position="99"/>
    </location>
</feature>
<evidence type="ECO:0008006" key="5">
    <source>
        <dbReference type="Google" id="ProtNLM"/>
    </source>
</evidence>
<keyword evidence="2" id="KW-0812">Transmembrane</keyword>